<dbReference type="CDD" id="cd17536">
    <property type="entry name" value="REC_YesN-like"/>
    <property type="match status" value="1"/>
</dbReference>
<dbReference type="PROSITE" id="PS50110">
    <property type="entry name" value="RESPONSE_REGULATORY"/>
    <property type="match status" value="1"/>
</dbReference>
<evidence type="ECO:0000256" key="9">
    <source>
        <dbReference type="ARBA" id="ARBA00024867"/>
    </source>
</evidence>
<dbReference type="SUPFAM" id="SSF52172">
    <property type="entry name" value="CheY-like"/>
    <property type="match status" value="1"/>
</dbReference>
<dbReference type="InterPro" id="IPR011006">
    <property type="entry name" value="CheY-like_superfamily"/>
</dbReference>
<organism evidence="13 14">
    <name type="scientific">Clostridium cellulovorans (strain ATCC 35296 / DSM 3052 / OCM 3 / 743B)</name>
    <dbReference type="NCBI Taxonomy" id="573061"/>
    <lineage>
        <taxon>Bacteria</taxon>
        <taxon>Bacillati</taxon>
        <taxon>Bacillota</taxon>
        <taxon>Clostridia</taxon>
        <taxon>Eubacteriales</taxon>
        <taxon>Clostridiaceae</taxon>
        <taxon>Clostridium</taxon>
    </lineage>
</organism>
<evidence type="ECO:0000256" key="3">
    <source>
        <dbReference type="ARBA" id="ARBA00022490"/>
    </source>
</evidence>
<dbReference type="GO" id="GO:0005737">
    <property type="term" value="C:cytoplasm"/>
    <property type="evidence" value="ECO:0007669"/>
    <property type="project" value="UniProtKB-SubCell"/>
</dbReference>
<evidence type="ECO:0000256" key="7">
    <source>
        <dbReference type="ARBA" id="ARBA00023125"/>
    </source>
</evidence>
<dbReference type="InterPro" id="IPR018060">
    <property type="entry name" value="HTH_AraC"/>
</dbReference>
<dbReference type="PANTHER" id="PTHR42713:SF3">
    <property type="entry name" value="TRANSCRIPTIONAL REGULATORY PROTEIN HPTR"/>
    <property type="match status" value="1"/>
</dbReference>
<reference evidence="13 14" key="1">
    <citation type="submission" date="2010-08" db="EMBL/GenBank/DDBJ databases">
        <title>Complete sequence of Clostridium cellulovorans 743B.</title>
        <authorList>
            <consortium name="US DOE Joint Genome Institute"/>
            <person name="Lucas S."/>
            <person name="Copeland A."/>
            <person name="Lapidus A."/>
            <person name="Cheng J.-F."/>
            <person name="Bruce D."/>
            <person name="Goodwin L."/>
            <person name="Pitluck S."/>
            <person name="Chertkov O."/>
            <person name="Detter J.C."/>
            <person name="Han C."/>
            <person name="Tapia R."/>
            <person name="Land M."/>
            <person name="Hauser L."/>
            <person name="Chang Y.-J."/>
            <person name="Jeffries C."/>
            <person name="Kyrpides N."/>
            <person name="Ivanova N."/>
            <person name="Mikhailova N."/>
            <person name="Hemme C.L."/>
            <person name="Woyke T."/>
        </authorList>
    </citation>
    <scope>NUCLEOTIDE SEQUENCE [LARGE SCALE GENOMIC DNA]</scope>
    <source>
        <strain evidence="14">ATCC 35296 / DSM 3052 / OCM 3 / 743B</strain>
    </source>
</reference>
<keyword evidence="7" id="KW-0238">DNA-binding</keyword>
<protein>
    <recommendedName>
        <fullName evidence="2">Stage 0 sporulation protein A homolog</fullName>
    </recommendedName>
</protein>
<comment type="function">
    <text evidence="9">May play the central regulatory role in sporulation. It may be an element of the effector pathway responsible for the activation of sporulation genes in response to nutritional stress. Spo0A may act in concert with spo0H (a sigma factor) to control the expression of some genes that are critical to the sporulation process.</text>
</comment>
<name>D9SQU6_CLOC7</name>
<feature type="modified residue" description="4-aspartylphosphate" evidence="10">
    <location>
        <position position="58"/>
    </location>
</feature>
<dbReference type="KEGG" id="ccb:Clocel_2592"/>
<evidence type="ECO:0000256" key="5">
    <source>
        <dbReference type="ARBA" id="ARBA00023012"/>
    </source>
</evidence>
<dbReference type="GO" id="GO:0000160">
    <property type="term" value="P:phosphorelay signal transduction system"/>
    <property type="evidence" value="ECO:0007669"/>
    <property type="project" value="UniProtKB-KW"/>
</dbReference>
<dbReference type="GO" id="GO:0003700">
    <property type="term" value="F:DNA-binding transcription factor activity"/>
    <property type="evidence" value="ECO:0007669"/>
    <property type="project" value="InterPro"/>
</dbReference>
<dbReference type="AlphaFoldDB" id="D9SQU6"/>
<dbReference type="PANTHER" id="PTHR42713">
    <property type="entry name" value="HISTIDINE KINASE-RELATED"/>
    <property type="match status" value="1"/>
</dbReference>
<evidence type="ECO:0000256" key="10">
    <source>
        <dbReference type="PROSITE-ProRule" id="PRU00169"/>
    </source>
</evidence>
<feature type="domain" description="Response regulatory" evidence="12">
    <location>
        <begin position="6"/>
        <end position="123"/>
    </location>
</feature>
<dbReference type="SMART" id="SM00448">
    <property type="entry name" value="REC"/>
    <property type="match status" value="1"/>
</dbReference>
<keyword evidence="4 10" id="KW-0597">Phosphoprotein</keyword>
<dbReference type="InterPro" id="IPR001789">
    <property type="entry name" value="Sig_transdc_resp-reg_receiver"/>
</dbReference>
<evidence type="ECO:0000256" key="4">
    <source>
        <dbReference type="ARBA" id="ARBA00022553"/>
    </source>
</evidence>
<dbReference type="InterPro" id="IPR009057">
    <property type="entry name" value="Homeodomain-like_sf"/>
</dbReference>
<dbReference type="Gene3D" id="1.10.10.60">
    <property type="entry name" value="Homeodomain-like"/>
    <property type="match status" value="2"/>
</dbReference>
<dbReference type="RefSeq" id="WP_010075564.1">
    <property type="nucleotide sequence ID" value="NC_014393.1"/>
</dbReference>
<keyword evidence="8" id="KW-0804">Transcription</keyword>
<keyword evidence="5" id="KW-0902">Two-component regulatory system</keyword>
<evidence type="ECO:0000259" key="12">
    <source>
        <dbReference type="PROSITE" id="PS50110"/>
    </source>
</evidence>
<dbReference type="InterPro" id="IPR051552">
    <property type="entry name" value="HptR"/>
</dbReference>
<dbReference type="OrthoDB" id="1769137at2"/>
<evidence type="ECO:0000256" key="1">
    <source>
        <dbReference type="ARBA" id="ARBA00004496"/>
    </source>
</evidence>
<gene>
    <name evidence="13" type="ordered locus">Clocel_2592</name>
</gene>
<evidence type="ECO:0000256" key="8">
    <source>
        <dbReference type="ARBA" id="ARBA00023163"/>
    </source>
</evidence>
<evidence type="ECO:0000256" key="6">
    <source>
        <dbReference type="ARBA" id="ARBA00023015"/>
    </source>
</evidence>
<evidence type="ECO:0000313" key="13">
    <source>
        <dbReference type="EMBL" id="ADL52302.1"/>
    </source>
</evidence>
<keyword evidence="6" id="KW-0805">Transcription regulation</keyword>
<dbReference type="EMBL" id="CP002160">
    <property type="protein sequence ID" value="ADL52302.1"/>
    <property type="molecule type" value="Genomic_DNA"/>
</dbReference>
<evidence type="ECO:0000256" key="2">
    <source>
        <dbReference type="ARBA" id="ARBA00018672"/>
    </source>
</evidence>
<dbReference type="eggNOG" id="COG4753">
    <property type="taxonomic scope" value="Bacteria"/>
</dbReference>
<accession>D9SQU6</accession>
<evidence type="ECO:0000259" key="11">
    <source>
        <dbReference type="PROSITE" id="PS01124"/>
    </source>
</evidence>
<proteinExistence type="predicted"/>
<keyword evidence="14" id="KW-1185">Reference proteome</keyword>
<dbReference type="eggNOG" id="COG2207">
    <property type="taxonomic scope" value="Bacteria"/>
</dbReference>
<dbReference type="GO" id="GO:0043565">
    <property type="term" value="F:sequence-specific DNA binding"/>
    <property type="evidence" value="ECO:0007669"/>
    <property type="project" value="InterPro"/>
</dbReference>
<dbReference type="Proteomes" id="UP000002730">
    <property type="component" value="Chromosome"/>
</dbReference>
<dbReference type="STRING" id="573061.Clocel_2592"/>
<keyword evidence="3" id="KW-0963">Cytoplasm</keyword>
<comment type="subcellular location">
    <subcellularLocation>
        <location evidence="1">Cytoplasm</location>
    </subcellularLocation>
</comment>
<dbReference type="PROSITE" id="PS01124">
    <property type="entry name" value="HTH_ARAC_FAMILY_2"/>
    <property type="match status" value="1"/>
</dbReference>
<dbReference type="Pfam" id="PF00072">
    <property type="entry name" value="Response_reg"/>
    <property type="match status" value="1"/>
</dbReference>
<evidence type="ECO:0000313" key="14">
    <source>
        <dbReference type="Proteomes" id="UP000002730"/>
    </source>
</evidence>
<dbReference type="HOGENOM" id="CLU_000445_5_1_9"/>
<dbReference type="SUPFAM" id="SSF46689">
    <property type="entry name" value="Homeodomain-like"/>
    <property type="match status" value="1"/>
</dbReference>
<feature type="domain" description="HTH araC/xylS-type" evidence="11">
    <location>
        <begin position="166"/>
        <end position="265"/>
    </location>
</feature>
<dbReference type="Gene3D" id="3.40.50.2300">
    <property type="match status" value="1"/>
</dbReference>
<dbReference type="Pfam" id="PF12833">
    <property type="entry name" value="HTH_18"/>
    <property type="match status" value="1"/>
</dbReference>
<sequence>MNNVIQMITVDDEYLIRNLIKNCIDWNKIGVEIIGEASNSEEAIEIIKENQPDIVLTDICMPSTDGLDMSNYILDKYPNIKVVVITGYDEFEYAKRAIKVGVSDFILKPINDDELKKTVLKLKESILNERLKEKDYRQAKDRLSTFGDIVNLNENEKYEDKALNIEDVKKFILKNISNVDLSLKFVSEHFYVNSSYLSRIFKLKTGNNFSEYVTNVRMKIAMDMLKNSDAKSSEIARKIGIDDPNYFSTCFKKYTGSSIKEFKKTLIKS</sequence>
<dbReference type="SMART" id="SM00342">
    <property type="entry name" value="HTH_ARAC"/>
    <property type="match status" value="1"/>
</dbReference>